<evidence type="ECO:0000313" key="2">
    <source>
        <dbReference type="Proteomes" id="UP000006315"/>
    </source>
</evidence>
<keyword evidence="2" id="KW-1185">Reference proteome</keyword>
<accession>K6DIG2</accession>
<dbReference type="RefSeq" id="WP_003330452.1">
    <property type="nucleotide sequence ID" value="NZ_AJLR01000042.1"/>
</dbReference>
<protein>
    <submittedName>
        <fullName evidence="1">Uncharacterized protein</fullName>
    </submittedName>
</protein>
<gene>
    <name evidence="1" type="ORF">BAZO_06164</name>
</gene>
<comment type="caution">
    <text evidence="1">The sequence shown here is derived from an EMBL/GenBank/DDBJ whole genome shotgun (WGS) entry which is preliminary data.</text>
</comment>
<dbReference type="EMBL" id="AJLR01000042">
    <property type="protein sequence ID" value="EKN68079.1"/>
    <property type="molecule type" value="Genomic_DNA"/>
</dbReference>
<reference evidence="1 2" key="1">
    <citation type="journal article" date="2012" name="Front. Microbiol.">
        <title>Redundancy and modularity in membrane-associated dissimilatory nitrate reduction in Bacillus.</title>
        <authorList>
            <person name="Heylen K."/>
            <person name="Keltjens J."/>
        </authorList>
    </citation>
    <scope>NUCLEOTIDE SEQUENCE [LARGE SCALE GENOMIC DNA]</scope>
    <source>
        <strain evidence="1 2">LMG 9581</strain>
    </source>
</reference>
<dbReference type="STRING" id="1131731.BAZO_06164"/>
<organism evidence="1 2">
    <name type="scientific">Schinkia azotoformans LMG 9581</name>
    <dbReference type="NCBI Taxonomy" id="1131731"/>
    <lineage>
        <taxon>Bacteria</taxon>
        <taxon>Bacillati</taxon>
        <taxon>Bacillota</taxon>
        <taxon>Bacilli</taxon>
        <taxon>Bacillales</taxon>
        <taxon>Bacillaceae</taxon>
        <taxon>Calidifontibacillus/Schinkia group</taxon>
        <taxon>Schinkia</taxon>
    </lineage>
</organism>
<dbReference type="Proteomes" id="UP000006315">
    <property type="component" value="Unassembled WGS sequence"/>
</dbReference>
<dbReference type="PATRIC" id="fig|1131731.3.peg.1283"/>
<evidence type="ECO:0000313" key="1">
    <source>
        <dbReference type="EMBL" id="EKN68079.1"/>
    </source>
</evidence>
<sequence>MPFLNHPAIIDNANYRNMTYATIFKYSGEYYLYNGGSISVERRSILDADGEPTGDVLETLYCYQYDTLYKATSNGYYYTWMPSSTKLTGVPFSDIELLYCSFDFKCYDYTVKPSITTVLHYKEEFDNFAHGFLYYWMDGDTFPVANTHIQPLGDQFVASETWSIDDGNGFPYKDHTPPLGEQFVMDYTWLIKNGYTFPYHKDGPPIFLSKPLTSRKAYVLVEESTDLSASMFFDDKWYKFIDFIDVFPVYTGTADEGITHHYGGTPYYKNGTPYYFLASGIEMLGMKGGYGGYSDEIIRTVNLNNYMSANVNFYYTSEKPKSNKIILKGISTLQSALQTFDGTTIEEISATIKSICKFLARSKRVSIEPVKFEAQLEPGDEIIIDSNFMIAIKNGTENVSNQLLGRFPMLQAGENIIIYTDNEVERNIELTIEQKDRWH</sequence>
<name>K6DIG2_SCHAZ</name>
<dbReference type="AlphaFoldDB" id="K6DIG2"/>
<proteinExistence type="predicted"/>